<dbReference type="AlphaFoldDB" id="A0AAD8C194"/>
<accession>A0AAD8C194</accession>
<evidence type="ECO:0000313" key="2">
    <source>
        <dbReference type="Proteomes" id="UP001233172"/>
    </source>
</evidence>
<reference evidence="1" key="2">
    <citation type="submission" date="2023-04" db="EMBL/GenBank/DDBJ databases">
        <authorList>
            <person name="Bu L."/>
            <person name="Lu L."/>
            <person name="Laidemitt M.R."/>
            <person name="Zhang S.M."/>
            <person name="Mutuku M."/>
            <person name="Mkoji G."/>
            <person name="Steinauer M."/>
            <person name="Loker E.S."/>
        </authorList>
    </citation>
    <scope>NUCLEOTIDE SEQUENCE</scope>
    <source>
        <strain evidence="1">KasaAsao</strain>
        <tissue evidence="1">Whole Snail</tissue>
    </source>
</reference>
<proteinExistence type="predicted"/>
<dbReference type="EMBL" id="JASAOG010000019">
    <property type="protein sequence ID" value="KAK0063907.1"/>
    <property type="molecule type" value="Genomic_DNA"/>
</dbReference>
<comment type="caution">
    <text evidence="1">The sequence shown here is derived from an EMBL/GenBank/DDBJ whole genome shotgun (WGS) entry which is preliminary data.</text>
</comment>
<gene>
    <name evidence="1" type="ORF">Bpfe_006592</name>
</gene>
<sequence>DIPRFGWLFVSLNQTINTDQESKKKNNMLFTCQLLYFSLMSIKAATVLSKFEFFLTLIGLNHNALDFELGHQSREAAEVFLPCVKLS</sequence>
<feature type="non-terminal residue" evidence="1">
    <location>
        <position position="1"/>
    </location>
</feature>
<protein>
    <submittedName>
        <fullName evidence="1">Uncharacterized protein</fullName>
    </submittedName>
</protein>
<dbReference type="Proteomes" id="UP001233172">
    <property type="component" value="Unassembled WGS sequence"/>
</dbReference>
<name>A0AAD8C194_BIOPF</name>
<organism evidence="1 2">
    <name type="scientific">Biomphalaria pfeifferi</name>
    <name type="common">Bloodfluke planorb</name>
    <name type="synonym">Freshwater snail</name>
    <dbReference type="NCBI Taxonomy" id="112525"/>
    <lineage>
        <taxon>Eukaryota</taxon>
        <taxon>Metazoa</taxon>
        <taxon>Spiralia</taxon>
        <taxon>Lophotrochozoa</taxon>
        <taxon>Mollusca</taxon>
        <taxon>Gastropoda</taxon>
        <taxon>Heterobranchia</taxon>
        <taxon>Euthyneura</taxon>
        <taxon>Panpulmonata</taxon>
        <taxon>Hygrophila</taxon>
        <taxon>Lymnaeoidea</taxon>
        <taxon>Planorbidae</taxon>
        <taxon>Biomphalaria</taxon>
    </lineage>
</organism>
<keyword evidence="2" id="KW-1185">Reference proteome</keyword>
<reference evidence="1" key="1">
    <citation type="journal article" date="2023" name="PLoS Negl. Trop. Dis.">
        <title>A genome sequence for Biomphalaria pfeifferi, the major vector snail for the human-infecting parasite Schistosoma mansoni.</title>
        <authorList>
            <person name="Bu L."/>
            <person name="Lu L."/>
            <person name="Laidemitt M.R."/>
            <person name="Zhang S.M."/>
            <person name="Mutuku M."/>
            <person name="Mkoji G."/>
            <person name="Steinauer M."/>
            <person name="Loker E.S."/>
        </authorList>
    </citation>
    <scope>NUCLEOTIDE SEQUENCE</scope>
    <source>
        <strain evidence="1">KasaAsao</strain>
    </source>
</reference>
<evidence type="ECO:0000313" key="1">
    <source>
        <dbReference type="EMBL" id="KAK0063907.1"/>
    </source>
</evidence>